<proteinExistence type="predicted"/>
<comment type="caution">
    <text evidence="3">The sequence shown here is derived from an EMBL/GenBank/DDBJ whole genome shotgun (WGS) entry which is preliminary data.</text>
</comment>
<feature type="domain" description="DUF4143" evidence="2">
    <location>
        <begin position="197"/>
        <end position="355"/>
    </location>
</feature>
<sequence>MAYIKRDIENKILDALTDTPVVAIIGPRQSGKTTTARHIVKNASYITLDDEDSLMLAKTDPQGLLRTLKKPAIIDEIQRCPEIMATIKLLVDEDRQPGSFVLTGSADLLAVPRLSDSMAGRIEFLTLLPFSQSELAGGTSSFLKRLESNDFTEIEGTTSQEELFDKITMGGYPEISQRIKRRRKAWFSAYSTALINRDITQVFELSKAAELTQMFTALAALTSSVLNINALSRSAGLSAATVTKYLSALESMFLVKKIPVWHANELKRQTKAPKVHFLDTGLLCATRQLTADDFVKNRNLLGNVFETFVVSEVFKQITNSENEYQIFHYRDRKKNEVDVILSGPKCSTAIEIKSSMSISSANFGTLYKLVETGGIERGIVVYTGSKVVKLSDRITAVPFDVLFS</sequence>
<feature type="domain" description="AAA" evidence="1">
    <location>
        <begin position="19"/>
        <end position="135"/>
    </location>
</feature>
<accession>A0ABT3MZY2</accession>
<reference evidence="3 4" key="1">
    <citation type="submission" date="2022-10" db="EMBL/GenBank/DDBJ databases">
        <title>High-quality genome sequences of two octocoral-associated bacteria, Endozoicomonas euniceicola EF212 and Endozoicomonas gorgoniicola PS125.</title>
        <authorList>
            <person name="Chiou Y.-J."/>
            <person name="Chen Y.-H."/>
        </authorList>
    </citation>
    <scope>NUCLEOTIDE SEQUENCE [LARGE SCALE GENOMIC DNA]</scope>
    <source>
        <strain evidence="3 4">PS125</strain>
    </source>
</reference>
<dbReference type="Proteomes" id="UP001209854">
    <property type="component" value="Unassembled WGS sequence"/>
</dbReference>
<gene>
    <name evidence="3" type="ORF">NX722_20285</name>
</gene>
<dbReference type="InterPro" id="IPR041682">
    <property type="entry name" value="AAA_14"/>
</dbReference>
<dbReference type="Pfam" id="PF13635">
    <property type="entry name" value="DUF4143"/>
    <property type="match status" value="1"/>
</dbReference>
<keyword evidence="3" id="KW-0067">ATP-binding</keyword>
<dbReference type="GO" id="GO:0005524">
    <property type="term" value="F:ATP binding"/>
    <property type="evidence" value="ECO:0007669"/>
    <property type="project" value="UniProtKB-KW"/>
</dbReference>
<dbReference type="PANTHER" id="PTHR43566">
    <property type="entry name" value="CONSERVED PROTEIN"/>
    <property type="match status" value="1"/>
</dbReference>
<name>A0ABT3MZY2_9GAMM</name>
<dbReference type="Pfam" id="PF13173">
    <property type="entry name" value="AAA_14"/>
    <property type="match status" value="1"/>
</dbReference>
<evidence type="ECO:0000313" key="4">
    <source>
        <dbReference type="Proteomes" id="UP001209854"/>
    </source>
</evidence>
<keyword evidence="3" id="KW-0547">Nucleotide-binding</keyword>
<dbReference type="EMBL" id="JAPFCC010000001">
    <property type="protein sequence ID" value="MCW7554914.1"/>
    <property type="molecule type" value="Genomic_DNA"/>
</dbReference>
<evidence type="ECO:0000259" key="1">
    <source>
        <dbReference type="Pfam" id="PF13173"/>
    </source>
</evidence>
<evidence type="ECO:0000259" key="2">
    <source>
        <dbReference type="Pfam" id="PF13635"/>
    </source>
</evidence>
<dbReference type="InterPro" id="IPR025420">
    <property type="entry name" value="DUF4143"/>
</dbReference>
<evidence type="ECO:0000313" key="3">
    <source>
        <dbReference type="EMBL" id="MCW7554914.1"/>
    </source>
</evidence>
<dbReference type="SUPFAM" id="SSF52540">
    <property type="entry name" value="P-loop containing nucleoside triphosphate hydrolases"/>
    <property type="match status" value="1"/>
</dbReference>
<dbReference type="InterPro" id="IPR027417">
    <property type="entry name" value="P-loop_NTPase"/>
</dbReference>
<organism evidence="3 4">
    <name type="scientific">Endozoicomonas gorgoniicola</name>
    <dbReference type="NCBI Taxonomy" id="1234144"/>
    <lineage>
        <taxon>Bacteria</taxon>
        <taxon>Pseudomonadati</taxon>
        <taxon>Pseudomonadota</taxon>
        <taxon>Gammaproteobacteria</taxon>
        <taxon>Oceanospirillales</taxon>
        <taxon>Endozoicomonadaceae</taxon>
        <taxon>Endozoicomonas</taxon>
    </lineage>
</organism>
<dbReference type="RefSeq" id="WP_262564674.1">
    <property type="nucleotide sequence ID" value="NZ_JAPFCC010000001.1"/>
</dbReference>
<dbReference type="PANTHER" id="PTHR43566:SF2">
    <property type="entry name" value="DUF4143 DOMAIN-CONTAINING PROTEIN"/>
    <property type="match status" value="1"/>
</dbReference>
<protein>
    <submittedName>
        <fullName evidence="3">ATP-binding protein</fullName>
    </submittedName>
</protein>
<keyword evidence="4" id="KW-1185">Reference proteome</keyword>